<gene>
    <name evidence="2" type="ORF">BC938DRAFT_484078</name>
</gene>
<proteinExistence type="predicted"/>
<protein>
    <recommendedName>
        <fullName evidence="4">Protein kinase domain-containing protein</fullName>
    </recommendedName>
</protein>
<name>A0A433QAR5_9FUNG</name>
<evidence type="ECO:0000313" key="2">
    <source>
        <dbReference type="EMBL" id="RUS26819.1"/>
    </source>
</evidence>
<dbReference type="InterPro" id="IPR011009">
    <property type="entry name" value="Kinase-like_dom_sf"/>
</dbReference>
<feature type="binding site" evidence="1">
    <location>
        <position position="100"/>
    </location>
    <ligand>
        <name>ATP</name>
        <dbReference type="ChEBI" id="CHEBI:30616"/>
    </ligand>
</feature>
<keyword evidence="1" id="KW-0547">Nucleotide-binding</keyword>
<comment type="caution">
    <text evidence="2">The sequence shown here is derived from an EMBL/GenBank/DDBJ whole genome shotgun (WGS) entry which is preliminary data.</text>
</comment>
<evidence type="ECO:0008006" key="4">
    <source>
        <dbReference type="Google" id="ProtNLM"/>
    </source>
</evidence>
<evidence type="ECO:0000313" key="3">
    <source>
        <dbReference type="Proteomes" id="UP000274822"/>
    </source>
</evidence>
<dbReference type="InterPro" id="IPR017441">
    <property type="entry name" value="Protein_kinase_ATP_BS"/>
</dbReference>
<keyword evidence="1" id="KW-0067">ATP-binding</keyword>
<dbReference type="GO" id="GO:0005524">
    <property type="term" value="F:ATP binding"/>
    <property type="evidence" value="ECO:0007669"/>
    <property type="project" value="UniProtKB-UniRule"/>
</dbReference>
<dbReference type="EMBL" id="RBNJ01009599">
    <property type="protein sequence ID" value="RUS26819.1"/>
    <property type="molecule type" value="Genomic_DNA"/>
</dbReference>
<sequence length="143" mass="16166">MLQDRIQLALSLLKPFNQLRSYKQSMITSLKNQFPYEDKLTEDLEHLGLLKLAEYLVWIPLESFTDLRPLGKGGFATVWLGNIKPFKNKGNLQDEPFALKEVGISMLQEVSRVRVPSAHDISVGAIYSATIIVANRSCSFRPT</sequence>
<dbReference type="PROSITE" id="PS00107">
    <property type="entry name" value="PROTEIN_KINASE_ATP"/>
    <property type="match status" value="1"/>
</dbReference>
<accession>A0A433QAR5</accession>
<keyword evidence="3" id="KW-1185">Reference proteome</keyword>
<reference evidence="2 3" key="1">
    <citation type="journal article" date="2018" name="New Phytol.">
        <title>Phylogenomics of Endogonaceae and evolution of mycorrhizas within Mucoromycota.</title>
        <authorList>
            <person name="Chang Y."/>
            <person name="Desiro A."/>
            <person name="Na H."/>
            <person name="Sandor L."/>
            <person name="Lipzen A."/>
            <person name="Clum A."/>
            <person name="Barry K."/>
            <person name="Grigoriev I.V."/>
            <person name="Martin F.M."/>
            <person name="Stajich J.E."/>
            <person name="Smith M.E."/>
            <person name="Bonito G."/>
            <person name="Spatafora J.W."/>
        </authorList>
    </citation>
    <scope>NUCLEOTIDE SEQUENCE [LARGE SCALE GENOMIC DNA]</scope>
    <source>
        <strain evidence="2 3">AD002</strain>
    </source>
</reference>
<organism evidence="2 3">
    <name type="scientific">Jimgerdemannia flammicorona</name>
    <dbReference type="NCBI Taxonomy" id="994334"/>
    <lineage>
        <taxon>Eukaryota</taxon>
        <taxon>Fungi</taxon>
        <taxon>Fungi incertae sedis</taxon>
        <taxon>Mucoromycota</taxon>
        <taxon>Mucoromycotina</taxon>
        <taxon>Endogonomycetes</taxon>
        <taxon>Endogonales</taxon>
        <taxon>Endogonaceae</taxon>
        <taxon>Jimgerdemannia</taxon>
    </lineage>
</organism>
<dbReference type="SUPFAM" id="SSF56112">
    <property type="entry name" value="Protein kinase-like (PK-like)"/>
    <property type="match status" value="1"/>
</dbReference>
<dbReference type="Proteomes" id="UP000274822">
    <property type="component" value="Unassembled WGS sequence"/>
</dbReference>
<evidence type="ECO:0000256" key="1">
    <source>
        <dbReference type="PROSITE-ProRule" id="PRU10141"/>
    </source>
</evidence>
<dbReference type="AlphaFoldDB" id="A0A433QAR5"/>